<gene>
    <name evidence="2" type="ORF">Raf01_18700</name>
</gene>
<dbReference type="Pfam" id="PF13349">
    <property type="entry name" value="DUF4097"/>
    <property type="match status" value="1"/>
</dbReference>
<reference evidence="2" key="1">
    <citation type="submission" date="2021-01" db="EMBL/GenBank/DDBJ databases">
        <title>Whole genome shotgun sequence of Rugosimonospora africana NBRC 104875.</title>
        <authorList>
            <person name="Komaki H."/>
            <person name="Tamura T."/>
        </authorList>
    </citation>
    <scope>NUCLEOTIDE SEQUENCE</scope>
    <source>
        <strain evidence="2">NBRC 104875</strain>
    </source>
</reference>
<protein>
    <recommendedName>
        <fullName evidence="1">DUF4097 domain-containing protein</fullName>
    </recommendedName>
</protein>
<proteinExistence type="predicted"/>
<dbReference type="RefSeq" id="WP_203917358.1">
    <property type="nucleotide sequence ID" value="NZ_BONZ01000015.1"/>
</dbReference>
<dbReference type="AlphaFoldDB" id="A0A8J3QMH9"/>
<evidence type="ECO:0000259" key="1">
    <source>
        <dbReference type="Pfam" id="PF13349"/>
    </source>
</evidence>
<dbReference type="EMBL" id="BONZ01000015">
    <property type="protein sequence ID" value="GIH13698.1"/>
    <property type="molecule type" value="Genomic_DNA"/>
</dbReference>
<dbReference type="InterPro" id="IPR025164">
    <property type="entry name" value="Toastrack_DUF4097"/>
</dbReference>
<sequence>MPEFPCPTPVTVDAHVAAGGLDITAEPRDTAAVTVTPWDDSDASQDTAARTTVQLVGDRLVIETPDASGWLLRRHARVRVDVRVPLDCTLEVRVASADARCRGRFADARLKSASGDVAVEHVTGDASVKTASGHILVDRVDGRAAADAASGDVTLTLVGGDVTAHITSGDLTIDEAGGSVQGTAASGTINIGRVRRGAVKLKTASGGVNVGVAQGTSVWLDVITASGRTHSDLDMSGGPAGGGQPDLALTLRTASGDIDIHRVVVPTSA</sequence>
<evidence type="ECO:0000313" key="2">
    <source>
        <dbReference type="EMBL" id="GIH13698.1"/>
    </source>
</evidence>
<keyword evidence="3" id="KW-1185">Reference proteome</keyword>
<name>A0A8J3QMH9_9ACTN</name>
<feature type="domain" description="DUF4097" evidence="1">
    <location>
        <begin position="20"/>
        <end position="212"/>
    </location>
</feature>
<accession>A0A8J3QMH9</accession>
<comment type="caution">
    <text evidence="2">The sequence shown here is derived from an EMBL/GenBank/DDBJ whole genome shotgun (WGS) entry which is preliminary data.</text>
</comment>
<dbReference type="Proteomes" id="UP000642748">
    <property type="component" value="Unassembled WGS sequence"/>
</dbReference>
<evidence type="ECO:0000313" key="3">
    <source>
        <dbReference type="Proteomes" id="UP000642748"/>
    </source>
</evidence>
<organism evidence="2 3">
    <name type="scientific">Rugosimonospora africana</name>
    <dbReference type="NCBI Taxonomy" id="556532"/>
    <lineage>
        <taxon>Bacteria</taxon>
        <taxon>Bacillati</taxon>
        <taxon>Actinomycetota</taxon>
        <taxon>Actinomycetes</taxon>
        <taxon>Micromonosporales</taxon>
        <taxon>Micromonosporaceae</taxon>
        <taxon>Rugosimonospora</taxon>
    </lineage>
</organism>